<evidence type="ECO:0000313" key="3">
    <source>
        <dbReference type="Proteomes" id="UP001367676"/>
    </source>
</evidence>
<feature type="region of interest" description="Disordered" evidence="1">
    <location>
        <begin position="100"/>
        <end position="120"/>
    </location>
</feature>
<gene>
    <name evidence="2" type="ORF">V9T40_006585</name>
</gene>
<dbReference type="Proteomes" id="UP001367676">
    <property type="component" value="Unassembled WGS sequence"/>
</dbReference>
<keyword evidence="3" id="KW-1185">Reference proteome</keyword>
<dbReference type="EMBL" id="JBBCAQ010000014">
    <property type="protein sequence ID" value="KAK7598350.1"/>
    <property type="molecule type" value="Genomic_DNA"/>
</dbReference>
<accession>A0AAN9TXY8</accession>
<comment type="caution">
    <text evidence="2">The sequence shown here is derived from an EMBL/GenBank/DDBJ whole genome shotgun (WGS) entry which is preliminary data.</text>
</comment>
<evidence type="ECO:0000256" key="1">
    <source>
        <dbReference type="SAM" id="MobiDB-lite"/>
    </source>
</evidence>
<organism evidence="2 3">
    <name type="scientific">Parthenolecanium corni</name>
    <dbReference type="NCBI Taxonomy" id="536013"/>
    <lineage>
        <taxon>Eukaryota</taxon>
        <taxon>Metazoa</taxon>
        <taxon>Ecdysozoa</taxon>
        <taxon>Arthropoda</taxon>
        <taxon>Hexapoda</taxon>
        <taxon>Insecta</taxon>
        <taxon>Pterygota</taxon>
        <taxon>Neoptera</taxon>
        <taxon>Paraneoptera</taxon>
        <taxon>Hemiptera</taxon>
        <taxon>Sternorrhyncha</taxon>
        <taxon>Coccoidea</taxon>
        <taxon>Coccidae</taxon>
        <taxon>Parthenolecanium</taxon>
    </lineage>
</organism>
<sequence>MEVHLNFFHNEVDGTDGRRFAHNREAAGVPLDRRSCANASTIRAKFFARGTLFEDTGEPPSRWQGGWGPGARLVSGYAQQFACNVHSGRAIVDSFADKNNSASAELAHARPCPQQQPSQP</sequence>
<dbReference type="AlphaFoldDB" id="A0AAN9TXY8"/>
<protein>
    <submittedName>
        <fullName evidence="2">Uncharacterized protein</fullName>
    </submittedName>
</protein>
<proteinExistence type="predicted"/>
<evidence type="ECO:0000313" key="2">
    <source>
        <dbReference type="EMBL" id="KAK7598350.1"/>
    </source>
</evidence>
<reference evidence="2 3" key="1">
    <citation type="submission" date="2024-03" db="EMBL/GenBank/DDBJ databases">
        <title>Adaptation during the transition from Ophiocordyceps entomopathogen to insect associate is accompanied by gene loss and intensified selection.</title>
        <authorList>
            <person name="Ward C.M."/>
            <person name="Onetto C.A."/>
            <person name="Borneman A.R."/>
        </authorList>
    </citation>
    <scope>NUCLEOTIDE SEQUENCE [LARGE SCALE GENOMIC DNA]</scope>
    <source>
        <strain evidence="2">AWRI1</strain>
        <tissue evidence="2">Single Adult Female</tissue>
    </source>
</reference>
<name>A0AAN9TXY8_9HEMI</name>